<dbReference type="OrthoDB" id="9790935at2"/>
<keyword evidence="5" id="KW-1185">Reference proteome</keyword>
<dbReference type="NCBIfam" id="NF033542">
    <property type="entry name" value="transpos_IS110"/>
    <property type="match status" value="1"/>
</dbReference>
<name>A0A0S3K889_9ENTE</name>
<dbReference type="EMBL" id="JXLC01000030">
    <property type="protein sequence ID" value="OJG87020.1"/>
    <property type="molecule type" value="Genomic_DNA"/>
</dbReference>
<evidence type="ECO:0000313" key="5">
    <source>
        <dbReference type="Proteomes" id="UP000065511"/>
    </source>
</evidence>
<evidence type="ECO:0000313" key="4">
    <source>
        <dbReference type="EMBL" id="OJG87020.1"/>
    </source>
</evidence>
<reference evidence="4 6" key="1">
    <citation type="submission" date="2014-12" db="EMBL/GenBank/DDBJ databases">
        <title>Draft genome sequences of 29 type strains of Enterococci.</title>
        <authorList>
            <person name="Zhong Z."/>
            <person name="Sun Z."/>
            <person name="Liu W."/>
            <person name="Zhang W."/>
            <person name="Zhang H."/>
        </authorList>
    </citation>
    <scope>NUCLEOTIDE SEQUENCE [LARGE SCALE GENOMIC DNA]</scope>
    <source>
        <strain evidence="4 6">DSM 22801</strain>
    </source>
</reference>
<evidence type="ECO:0000313" key="3">
    <source>
        <dbReference type="EMBL" id="ALS00550.1"/>
    </source>
</evidence>
<feature type="domain" description="Transposase IS116/IS110/IS902 C-terminal" evidence="2">
    <location>
        <begin position="272"/>
        <end position="349"/>
    </location>
</feature>
<dbReference type="GO" id="GO:0004803">
    <property type="term" value="F:transposase activity"/>
    <property type="evidence" value="ECO:0007669"/>
    <property type="project" value="InterPro"/>
</dbReference>
<dbReference type="Pfam" id="PF02371">
    <property type="entry name" value="Transposase_20"/>
    <property type="match status" value="1"/>
</dbReference>
<dbReference type="InterPro" id="IPR003346">
    <property type="entry name" value="Transposase_20"/>
</dbReference>
<reference evidence="3 5" key="2">
    <citation type="submission" date="2015-12" db="EMBL/GenBank/DDBJ databases">
        <authorList>
            <person name="Lauer A."/>
            <person name="Humrighouse B."/>
            <person name="Loparev V."/>
            <person name="Shewmaker P.L."/>
            <person name="Whitney A.M."/>
            <person name="McLaughlin R.W."/>
        </authorList>
    </citation>
    <scope>NUCLEOTIDE SEQUENCE [LARGE SCALE GENOMIC DNA]</scope>
    <source>
        <strain evidence="3 5">LMG 23085</strain>
    </source>
</reference>
<dbReference type="GO" id="GO:0006313">
    <property type="term" value="P:DNA transposition"/>
    <property type="evidence" value="ECO:0007669"/>
    <property type="project" value="InterPro"/>
</dbReference>
<dbReference type="Gene3D" id="1.10.287.4070">
    <property type="match status" value="1"/>
</dbReference>
<dbReference type="InterPro" id="IPR002525">
    <property type="entry name" value="Transp_IS110-like_N"/>
</dbReference>
<protein>
    <submittedName>
        <fullName evidence="3">Transposase</fullName>
    </submittedName>
</protein>
<dbReference type="EMBL" id="CP013614">
    <property type="protein sequence ID" value="ALS00550.1"/>
    <property type="molecule type" value="Genomic_DNA"/>
</dbReference>
<dbReference type="PANTHER" id="PTHR33055:SF17">
    <property type="entry name" value="THIRD ORF IN TRANSPOSON ISC1491"/>
    <property type="match status" value="1"/>
</dbReference>
<organism evidence="4 6">
    <name type="scientific">Enterococcus silesiacus</name>
    <dbReference type="NCBI Taxonomy" id="332949"/>
    <lineage>
        <taxon>Bacteria</taxon>
        <taxon>Bacillati</taxon>
        <taxon>Bacillota</taxon>
        <taxon>Bacilli</taxon>
        <taxon>Lactobacillales</taxon>
        <taxon>Enterococcaceae</taxon>
        <taxon>Enterococcus</taxon>
    </lineage>
</organism>
<accession>A0A0S3K889</accession>
<dbReference type="Pfam" id="PF01548">
    <property type="entry name" value="DEDD_Tnp_IS110"/>
    <property type="match status" value="1"/>
</dbReference>
<dbReference type="GO" id="GO:0003677">
    <property type="term" value="F:DNA binding"/>
    <property type="evidence" value="ECO:0007669"/>
    <property type="project" value="InterPro"/>
</dbReference>
<dbReference type="Proteomes" id="UP000065511">
    <property type="component" value="Chromosome"/>
</dbReference>
<evidence type="ECO:0000313" key="6">
    <source>
        <dbReference type="Proteomes" id="UP000183039"/>
    </source>
</evidence>
<dbReference type="RefSeq" id="WP_071879053.1">
    <property type="nucleotide sequence ID" value="NZ_JXLC01000030.1"/>
</dbReference>
<gene>
    <name evidence="3" type="ORF">ATZ33_03935</name>
    <name evidence="4" type="ORF">RV15_GL002313</name>
</gene>
<dbReference type="KEGG" id="ess:ATZ33_03935"/>
<proteinExistence type="predicted"/>
<sequence>MAYVLALDVSMGKSYKVLYKEELCLSQGEITHTRSGFDYLLQEIQQLPETPSIVFESTGVYSRVIETFCQNNHLPYCLLNPLEAKKQLDSGLRVLKTDKQDAHRLAQTHGQYERKIKQHQPVIYEESHDLARFYQEVETEIKRLRMYLHTALQLTFPELEILFSSRLSKLSLNLIELFPHPEYLAGLSQTQVKNILKKSTDKRLSDKKVLEKAQQLLSLASNSYPTTTKTSIQVQKVQYYAHQLKELIQSKETLSKQLIEQTKPLSEFELYQSVPGIGEVSAALLIGEIGDIRRFEAHKKVNAFVGIDTRRYQSGKYLAQDHINKRGNPKARKILYFTVKNMIRQQAAASNHIVDYYYKLKTQPLPKKDKVATVACMNKLLKCLYSMIKNETKYDYAYTASKDQ</sequence>
<dbReference type="PANTHER" id="PTHR33055">
    <property type="entry name" value="TRANSPOSASE FOR INSERTION SEQUENCE ELEMENT IS1111A"/>
    <property type="match status" value="1"/>
</dbReference>
<feature type="domain" description="Transposase IS110-like N-terminal" evidence="1">
    <location>
        <begin position="20"/>
        <end position="157"/>
    </location>
</feature>
<dbReference type="InterPro" id="IPR047650">
    <property type="entry name" value="Transpos_IS110"/>
</dbReference>
<evidence type="ECO:0000259" key="1">
    <source>
        <dbReference type="Pfam" id="PF01548"/>
    </source>
</evidence>
<dbReference type="Proteomes" id="UP000183039">
    <property type="component" value="Unassembled WGS sequence"/>
</dbReference>
<evidence type="ECO:0000259" key="2">
    <source>
        <dbReference type="Pfam" id="PF02371"/>
    </source>
</evidence>
<dbReference type="AlphaFoldDB" id="A0A0S3K889"/>